<dbReference type="PANTHER" id="PTHR32294:SF0">
    <property type="entry name" value="DNA POLYMERASE III SUBUNIT ALPHA"/>
    <property type="match status" value="1"/>
</dbReference>
<keyword evidence="4" id="KW-0239">DNA-directed DNA polymerase</keyword>
<protein>
    <submittedName>
        <fullName evidence="6">DNA polymerase III subunit alpha</fullName>
    </submittedName>
</protein>
<evidence type="ECO:0000313" key="6">
    <source>
        <dbReference type="EMBL" id="MBC5769500.1"/>
    </source>
</evidence>
<gene>
    <name evidence="6" type="ORF">H8Z83_04085</name>
</gene>
<dbReference type="InterPro" id="IPR004805">
    <property type="entry name" value="DnaE2/DnaE/PolC"/>
</dbReference>
<dbReference type="Pfam" id="PF02811">
    <property type="entry name" value="PHP"/>
    <property type="match status" value="1"/>
</dbReference>
<dbReference type="InterPro" id="IPR004013">
    <property type="entry name" value="PHP_dom"/>
</dbReference>
<name>A0A923MF01_9FIRM</name>
<dbReference type="Proteomes" id="UP000620327">
    <property type="component" value="Unassembled WGS sequence"/>
</dbReference>
<organism evidence="6 7">
    <name type="scientific">Dysosmobacter segnis</name>
    <dbReference type="NCBI Taxonomy" id="2763042"/>
    <lineage>
        <taxon>Bacteria</taxon>
        <taxon>Bacillati</taxon>
        <taxon>Bacillota</taxon>
        <taxon>Clostridia</taxon>
        <taxon>Eubacteriales</taxon>
        <taxon>Oscillospiraceae</taxon>
        <taxon>Dysosmobacter</taxon>
    </lineage>
</organism>
<accession>A0A923MF01</accession>
<feature type="domain" description="Polymerase/histidinol phosphatase N-terminal" evidence="5">
    <location>
        <begin position="6"/>
        <end position="73"/>
    </location>
</feature>
<keyword evidence="7" id="KW-1185">Reference proteome</keyword>
<dbReference type="SUPFAM" id="SSF89550">
    <property type="entry name" value="PHP domain-like"/>
    <property type="match status" value="1"/>
</dbReference>
<dbReference type="GO" id="GO:0006260">
    <property type="term" value="P:DNA replication"/>
    <property type="evidence" value="ECO:0007669"/>
    <property type="project" value="UniProtKB-KW"/>
</dbReference>
<dbReference type="InterPro" id="IPR003141">
    <property type="entry name" value="Pol/His_phosphatase_N"/>
</dbReference>
<evidence type="ECO:0000256" key="2">
    <source>
        <dbReference type="ARBA" id="ARBA00022695"/>
    </source>
</evidence>
<dbReference type="Gene3D" id="3.20.20.140">
    <property type="entry name" value="Metal-dependent hydrolases"/>
    <property type="match status" value="1"/>
</dbReference>
<keyword evidence="1" id="KW-0808">Transferase</keyword>
<reference evidence="6" key="1">
    <citation type="submission" date="2020-08" db="EMBL/GenBank/DDBJ databases">
        <title>Genome public.</title>
        <authorList>
            <person name="Liu C."/>
            <person name="Sun Q."/>
        </authorList>
    </citation>
    <scope>NUCLEOTIDE SEQUENCE</scope>
    <source>
        <strain evidence="6">BX15</strain>
    </source>
</reference>
<sequence>MSGNYTAYHVHTELSLLDSATKFEDYIAKAVELGQTAIAFTEHGNIYQWVAKKMACDKAGLKYLHGCEVYLTEKLLLTDPHTGEQNKVRDNYHTILIAKNYAGLQEMNELISRSSQDDHFYYKPRITFDEFLGISSNVIKISACLASPLNRMSITHPMYERLLKHYDYLEIQAHDHPEQVAYNRHLAEMSQKYGIPLIAGTDTHSLNKYKAECRTILQLSKHIEFANEDTFDLTYKSYDELVAMFATQDALPEAMYLEAIENTNRMADSVEPFELDISFKYPILYGERDREVLHQVLDDNLQAKIKEGAIIPEQVEPFKAAIAEECRVFDKIEMSGFMLFMSELVTWCKSHGIPIGFNRGSCGGSRVAYVTNTTDLNPETWHTVFSRFCNEDRKEIGDIDIDVSPSQRDLVYDYIINRFGQEKTAFILAIGTIKSKGCIDEICRALALRWNREHQRDEKEFRRVMAQLKDENVKIVFGDARDGFSLYFFDEAGNLLLPSRMKDIPRAELIKQFSKEYTKLKEENERIFAKNPWAGKASANIKKEFETDEAAAREKYPEVFYYYDGLLDVAISQSMHPAGIVASPITLRDNYGTFISDGKEILQIDMECVHEVSLVKYDILGLKNIEIIKDAYELLGKPYPKSHEINWNDEAVWKDMLRSPIGIFQFEGEFAFQMLRQYEPHSIFDMSLVTAALRPSGASYRDDLMQHKPHKNPSPIIDELLADNNGYLIYQEDVIKFLQQICGFSGSDADNTRRAIGRKDEERLKKALPQILEGYCEKSPQPREVAEQEAKEFLQIIQDASSYMFGYNHSVGYCMIGYLCAYLRYYHPYEFITAYLNNANGEEDVKNGNELATLYGIRIVPPRFGLSKDKYLLNTEEKVIAKGISSVKYMNADVANELYELAKAGKPKSFMDLLMQLDEKTHLDTRQRDILVKIDYFAEYGNSKELLRMVDFFSFFKNGTMKKISKDKVTVELEPIIAQYATDKSKSGQPAKSYTFTDLPGLLRHLEVVVRDMHIQDFDLKSKMQIQLENLGYIDLTTNKKEDQRKLVILDIYPLRSKKTKEIWAYALQVRSIGTGKTNRWTIYSELYDRKPLQRYDTIYVPMNGWGERRGYLYLYNYDYVI</sequence>
<proteinExistence type="predicted"/>
<dbReference type="Pfam" id="PF17657">
    <property type="entry name" value="DNA_pol3_finger"/>
    <property type="match status" value="1"/>
</dbReference>
<dbReference type="SMART" id="SM00481">
    <property type="entry name" value="POLIIIAc"/>
    <property type="match status" value="1"/>
</dbReference>
<dbReference type="PANTHER" id="PTHR32294">
    <property type="entry name" value="DNA POLYMERASE III SUBUNIT ALPHA"/>
    <property type="match status" value="1"/>
</dbReference>
<evidence type="ECO:0000256" key="4">
    <source>
        <dbReference type="ARBA" id="ARBA00022932"/>
    </source>
</evidence>
<dbReference type="AlphaFoldDB" id="A0A923MF01"/>
<dbReference type="GO" id="GO:0008408">
    <property type="term" value="F:3'-5' exonuclease activity"/>
    <property type="evidence" value="ECO:0007669"/>
    <property type="project" value="InterPro"/>
</dbReference>
<dbReference type="InterPro" id="IPR011708">
    <property type="entry name" value="DNA_pol3_alpha_NTPase_dom"/>
</dbReference>
<keyword evidence="3" id="KW-0235">DNA replication</keyword>
<dbReference type="RefSeq" id="WP_187013845.1">
    <property type="nucleotide sequence ID" value="NZ_JACOQI010000002.1"/>
</dbReference>
<evidence type="ECO:0000259" key="5">
    <source>
        <dbReference type="SMART" id="SM00481"/>
    </source>
</evidence>
<evidence type="ECO:0000256" key="3">
    <source>
        <dbReference type="ARBA" id="ARBA00022705"/>
    </source>
</evidence>
<dbReference type="InterPro" id="IPR040982">
    <property type="entry name" value="DNA_pol3_finger"/>
</dbReference>
<evidence type="ECO:0000313" key="7">
    <source>
        <dbReference type="Proteomes" id="UP000620327"/>
    </source>
</evidence>
<dbReference type="InterPro" id="IPR016195">
    <property type="entry name" value="Pol/histidinol_Pase-like"/>
</dbReference>
<comment type="caution">
    <text evidence="6">The sequence shown here is derived from an EMBL/GenBank/DDBJ whole genome shotgun (WGS) entry which is preliminary data.</text>
</comment>
<keyword evidence="2" id="KW-0548">Nucleotidyltransferase</keyword>
<evidence type="ECO:0000256" key="1">
    <source>
        <dbReference type="ARBA" id="ARBA00022679"/>
    </source>
</evidence>
<dbReference type="Pfam" id="PF07733">
    <property type="entry name" value="DNA_pol3_alpha"/>
    <property type="match status" value="2"/>
</dbReference>
<dbReference type="EMBL" id="JACOQI010000002">
    <property type="protein sequence ID" value="MBC5769500.1"/>
    <property type="molecule type" value="Genomic_DNA"/>
</dbReference>
<dbReference type="GO" id="GO:0003887">
    <property type="term" value="F:DNA-directed DNA polymerase activity"/>
    <property type="evidence" value="ECO:0007669"/>
    <property type="project" value="UniProtKB-KW"/>
</dbReference>